<keyword evidence="4" id="KW-1185">Reference proteome</keyword>
<keyword evidence="2" id="KW-1133">Transmembrane helix</keyword>
<proteinExistence type="predicted"/>
<keyword evidence="2" id="KW-0472">Membrane</keyword>
<evidence type="ECO:0000313" key="4">
    <source>
        <dbReference type="Proteomes" id="UP000578531"/>
    </source>
</evidence>
<reference evidence="3 4" key="1">
    <citation type="journal article" date="2020" name="Genomics">
        <title>Complete, high-quality genomes from long-read metagenomic sequencing of two wolf lichen thalli reveals enigmatic genome architecture.</title>
        <authorList>
            <person name="McKenzie S.K."/>
            <person name="Walston R.F."/>
            <person name="Allen J.L."/>
        </authorList>
    </citation>
    <scope>NUCLEOTIDE SEQUENCE [LARGE SCALE GENOMIC DNA]</scope>
    <source>
        <strain evidence="3">WasteWater2</strain>
    </source>
</reference>
<dbReference type="EMBL" id="JACCJC010000036">
    <property type="protein sequence ID" value="KAF6233539.1"/>
    <property type="molecule type" value="Genomic_DNA"/>
</dbReference>
<dbReference type="RefSeq" id="XP_037162956.1">
    <property type="nucleotide sequence ID" value="XM_037310170.1"/>
</dbReference>
<keyword evidence="2" id="KW-0812">Transmembrane</keyword>
<dbReference type="GeneID" id="59289926"/>
<protein>
    <submittedName>
        <fullName evidence="3">Uncharacterized protein</fullName>
    </submittedName>
</protein>
<dbReference type="Proteomes" id="UP000578531">
    <property type="component" value="Unassembled WGS sequence"/>
</dbReference>
<dbReference type="AlphaFoldDB" id="A0A8H6FRU1"/>
<comment type="caution">
    <text evidence="3">The sequence shown here is derived from an EMBL/GenBank/DDBJ whole genome shotgun (WGS) entry which is preliminary data.</text>
</comment>
<sequence length="367" mass="40973">MPPRRPASSKDDKPPSLGLSGRPSNARGKVRVGGEAKPKDEDKIGIILDRILLGIGLLALVGLVLYFIGLVTNPKDKYQKRCDRLHHEAYAQAGAPVPETLHRSIQDDINMTNCPSATEGDYGLCMRNTFNHGQHEAPVTYFPEDVMKFFWNHRPRLLQAPQAFNLLFFHNTLGHGNAVLAVLETGHDKSDIQQEQARAFSGQAGTLMFPRLTCTSPLRFSAIKKVPPVVIGVYPTFAPNISPVQFDHTPHNLAKILSQLLHEMIHAVTYLYSCPICYTGKMPGIPGIMGNYAPCPYVEFRYFDDHGHGPIWLALAVAIDHMLNQEGVLEIPGVSWKDHRLDLHVDDVIAEFEDAHTMLRMMKKMKS</sequence>
<evidence type="ECO:0000256" key="2">
    <source>
        <dbReference type="SAM" id="Phobius"/>
    </source>
</evidence>
<organism evidence="3 4">
    <name type="scientific">Letharia columbiana</name>
    <dbReference type="NCBI Taxonomy" id="112416"/>
    <lineage>
        <taxon>Eukaryota</taxon>
        <taxon>Fungi</taxon>
        <taxon>Dikarya</taxon>
        <taxon>Ascomycota</taxon>
        <taxon>Pezizomycotina</taxon>
        <taxon>Lecanoromycetes</taxon>
        <taxon>OSLEUM clade</taxon>
        <taxon>Lecanoromycetidae</taxon>
        <taxon>Lecanorales</taxon>
        <taxon>Lecanorineae</taxon>
        <taxon>Parmeliaceae</taxon>
        <taxon>Letharia</taxon>
    </lineage>
</organism>
<gene>
    <name evidence="3" type="ORF">HO173_008270</name>
</gene>
<feature type="region of interest" description="Disordered" evidence="1">
    <location>
        <begin position="1"/>
        <end position="36"/>
    </location>
</feature>
<feature type="transmembrane region" description="Helical" evidence="2">
    <location>
        <begin position="51"/>
        <end position="71"/>
    </location>
</feature>
<name>A0A8H6FRU1_9LECA</name>
<accession>A0A8H6FRU1</accession>
<evidence type="ECO:0000256" key="1">
    <source>
        <dbReference type="SAM" id="MobiDB-lite"/>
    </source>
</evidence>
<evidence type="ECO:0000313" key="3">
    <source>
        <dbReference type="EMBL" id="KAF6233539.1"/>
    </source>
</evidence>